<name>A0AAW5HYB9_9CORY</name>
<protein>
    <submittedName>
        <fullName evidence="1">DUF4230 domain-containing protein</fullName>
    </submittedName>
</protein>
<gene>
    <name evidence="1" type="ORF">JMN37_05680</name>
</gene>
<evidence type="ECO:0000313" key="1">
    <source>
        <dbReference type="EMBL" id="MCO6394467.1"/>
    </source>
</evidence>
<dbReference type="InterPro" id="IPR025324">
    <property type="entry name" value="DUF4230"/>
</dbReference>
<accession>A0AAW5HYB9</accession>
<sequence length="212" mass="22953">MEKRGFRVGALVLTALVIALVTALAVLKFVVPNGLQVGREEISEASIGASFRQVGELSVEEYAYSNVGNYDNKGLELAGVKVPLTGRNFLLSYSGTVKAGIADVEAIGVNIDDAAQTITVRVPEVSVTSSEIDDKSVQVYKQSMNPLNQVKVEDVTGFLAEEKTRAADSAVKEGLLDRAHTRVEELMTSHAEALKQGTAMQDYEVHVEWVRK</sequence>
<keyword evidence="2" id="KW-1185">Reference proteome</keyword>
<proteinExistence type="predicted"/>
<dbReference type="AlphaFoldDB" id="A0AAW5HYB9"/>
<dbReference type="Proteomes" id="UP001205920">
    <property type="component" value="Unassembled WGS sequence"/>
</dbReference>
<evidence type="ECO:0000313" key="2">
    <source>
        <dbReference type="Proteomes" id="UP001205920"/>
    </source>
</evidence>
<reference evidence="1 2" key="1">
    <citation type="submission" date="2021-01" db="EMBL/GenBank/DDBJ databases">
        <title>Identification and Characterization of Corynebacterium sp.</title>
        <authorList>
            <person name="Luo Q."/>
            <person name="Qu P."/>
            <person name="Chen Q."/>
        </authorList>
    </citation>
    <scope>NUCLEOTIDE SEQUENCE [LARGE SCALE GENOMIC DNA]</scope>
    <source>
        <strain evidence="1 2">MC-18</strain>
    </source>
</reference>
<dbReference type="RefSeq" id="WP_252931326.1">
    <property type="nucleotide sequence ID" value="NZ_JAEUWV010000005.1"/>
</dbReference>
<organism evidence="1 2">
    <name type="scientific">Corynebacterium lipophilum</name>
    <dbReference type="NCBI Taxonomy" id="2804918"/>
    <lineage>
        <taxon>Bacteria</taxon>
        <taxon>Bacillati</taxon>
        <taxon>Actinomycetota</taxon>
        <taxon>Actinomycetes</taxon>
        <taxon>Mycobacteriales</taxon>
        <taxon>Corynebacteriaceae</taxon>
        <taxon>Corynebacterium</taxon>
    </lineage>
</organism>
<comment type="caution">
    <text evidence="1">The sequence shown here is derived from an EMBL/GenBank/DDBJ whole genome shotgun (WGS) entry which is preliminary data.</text>
</comment>
<dbReference type="Pfam" id="PF14014">
    <property type="entry name" value="DUF4230"/>
    <property type="match status" value="1"/>
</dbReference>
<dbReference type="EMBL" id="JAEUWV010000005">
    <property type="protein sequence ID" value="MCO6394467.1"/>
    <property type="molecule type" value="Genomic_DNA"/>
</dbReference>